<gene>
    <name evidence="1" type="ORF">HMPREF9306_01216</name>
</gene>
<evidence type="ECO:0000313" key="2">
    <source>
        <dbReference type="Proteomes" id="UP000014417"/>
    </source>
</evidence>
<dbReference type="PATRIC" id="fig|883161.3.peg.1206"/>
<keyword evidence="2" id="KW-1185">Reference proteome</keyword>
<proteinExistence type="predicted"/>
<name>S2VZE2_9ACTN</name>
<protein>
    <submittedName>
        <fullName evidence="1">Uncharacterized protein</fullName>
    </submittedName>
</protein>
<dbReference type="RefSeq" id="WP_016456046.1">
    <property type="nucleotide sequence ID" value="NZ_KE150269.1"/>
</dbReference>
<dbReference type="STRING" id="883161.HMPREF9306_01216"/>
<reference evidence="1 2" key="1">
    <citation type="submission" date="2013-04" db="EMBL/GenBank/DDBJ databases">
        <title>The Genome Sequence of Propionimicrobium lymphophilum ACS-093-V-SCH5.</title>
        <authorList>
            <consortium name="The Broad Institute Genomics Platform"/>
            <person name="Earl A."/>
            <person name="Ward D."/>
            <person name="Feldgarden M."/>
            <person name="Gevers D."/>
            <person name="Saerens B."/>
            <person name="Vaneechoutte M."/>
            <person name="Walker B."/>
            <person name="Young S."/>
            <person name="Zeng Q."/>
            <person name="Gargeya S."/>
            <person name="Fitzgerald M."/>
            <person name="Haas B."/>
            <person name="Abouelleil A."/>
            <person name="Allen A.W."/>
            <person name="Alvarado L."/>
            <person name="Arachchi H.M."/>
            <person name="Berlin A.M."/>
            <person name="Chapman S.B."/>
            <person name="Gainer-Dewar J."/>
            <person name="Goldberg J."/>
            <person name="Griggs A."/>
            <person name="Gujja S."/>
            <person name="Hansen M."/>
            <person name="Howarth C."/>
            <person name="Imamovic A."/>
            <person name="Ireland A."/>
            <person name="Larimer J."/>
            <person name="McCowan C."/>
            <person name="Murphy C."/>
            <person name="Pearson M."/>
            <person name="Poon T.W."/>
            <person name="Priest M."/>
            <person name="Roberts A."/>
            <person name="Saif S."/>
            <person name="Shea T."/>
            <person name="Sisk P."/>
            <person name="Sykes S."/>
            <person name="Wortman J."/>
            <person name="Nusbaum C."/>
            <person name="Birren B."/>
        </authorList>
    </citation>
    <scope>NUCLEOTIDE SEQUENCE [LARGE SCALE GENOMIC DNA]</scope>
    <source>
        <strain evidence="1 2">ACS-093-V-SCH5</strain>
    </source>
</reference>
<dbReference type="EMBL" id="AGZR01000006">
    <property type="protein sequence ID" value="EPD32908.1"/>
    <property type="molecule type" value="Genomic_DNA"/>
</dbReference>
<comment type="caution">
    <text evidence="1">The sequence shown here is derived from an EMBL/GenBank/DDBJ whole genome shotgun (WGS) entry which is preliminary data.</text>
</comment>
<dbReference type="Proteomes" id="UP000014417">
    <property type="component" value="Unassembled WGS sequence"/>
</dbReference>
<evidence type="ECO:0000313" key="1">
    <source>
        <dbReference type="EMBL" id="EPD32908.1"/>
    </source>
</evidence>
<organism evidence="1 2">
    <name type="scientific">Propionimicrobium lymphophilum ACS-093-V-SCH5</name>
    <dbReference type="NCBI Taxonomy" id="883161"/>
    <lineage>
        <taxon>Bacteria</taxon>
        <taxon>Bacillati</taxon>
        <taxon>Actinomycetota</taxon>
        <taxon>Actinomycetes</taxon>
        <taxon>Propionibacteriales</taxon>
        <taxon>Propionibacteriaceae</taxon>
        <taxon>Propionimicrobium</taxon>
    </lineage>
</organism>
<sequence>MRHKITEKTPWYEHPELPRVVQDSDLDVWVYDPGFEVYVNGFIDREGKAKGQTAKPAELELEYGPCKAMFTDFFSNRLVDLDEAAFYLQIPRAKLIVMAQEGKGPQAMHVLGMTYYFPGELAEYDTSRKNG</sequence>
<dbReference type="AlphaFoldDB" id="S2VZE2"/>
<dbReference type="HOGENOM" id="CLU_1925686_0_0_11"/>
<accession>S2VZE2</accession>